<keyword evidence="3" id="KW-1185">Reference proteome</keyword>
<dbReference type="RefSeq" id="WP_347168326.1">
    <property type="nucleotide sequence ID" value="NZ_JBDNCH010000004.1"/>
</dbReference>
<evidence type="ECO:0000313" key="2">
    <source>
        <dbReference type="EMBL" id="MEN9063227.1"/>
    </source>
</evidence>
<name>A0AAW9STK9_9RHOB</name>
<dbReference type="EMBL" id="JBDNCH010000004">
    <property type="protein sequence ID" value="MEN9063227.1"/>
    <property type="molecule type" value="Genomic_DNA"/>
</dbReference>
<sequence length="1215" mass="128485">MSDVYPVTGTSAAADQVMTSAEFEALTVTPPEHASENFEVSYEVTSYELDSSGGIMPGVPGATSTETVTVYVEAVTDPVTLEFNAADPATVDKADAIVYTGTDQAELTLKEDTTVDISAILASSFADLDGSEDRSFTITNGSDKDIVVNGTTVAAGGSIDIPAPGLSTDPTALPTIEIGGGPDFSGEINGITVTLNGQDTDADGHWNGSAPEDGTTSGPVSDSVTLDLNVTPVAGDVEIPDAEGDEDSPIAFLAGLTLTDTSPLTQAGGQEFIREVSFDIPPGWDLGPLPALPPGLTFDQSGATITIGVMPGLPNVLETYLDSFTLVAPAHDSSDVTIPVTVTSQDRAWIDGATVQDDQTVVHNVTVTVNPVAETVGTDTDGDGVDDLTMNGDFNYTTPGEEDAWFDLNSDGFDLGADWSNQDSGEQTFARLTPELIHGDGSQADAIGSQFQWFDGSTWHQAVFDGTPVDVPMEYLDTLQFRAAENFSGQFQIGVQAHTVDPDDDGTGSTVEATSGQSYLTNILISPAADEVTMSLTARAQGYEDTDIPLVIRPRSSDPSETFNVTIADIPAGATLTYDGQPVTVTGGVATFVDFDPALPLILTPPPHSNVDFTLDISAQSVDRLDIGGTIHEDVSAPITLPMEIHMKGVADEADVTLTSQSYVEAELDSETDTVMLADMVSVSSPDTDGSERLTLQVTGLPEGFDLSQGTLLTGPDKTGADRVWILQESQIGSTEITVPKNFSGLVEFAVVPVTTENDGDSRTGSPTPIRFVVSPSPEATITTQTEIVEDVRQPLDLGIVHQNGDTDEMISGLRINIDHVESGDFTLYLGAPGSEVPLLIAGLPVVSIGGVEYYELNGTQVGQLSVQGGAHLDGSLGGFDLQYQITDPGDGNVLPVTGDWTDGRFELTATPVSDAPALTIDSIDSVPGDRVTVDTSGEQVTVTLNIANPDHDGSEHLVRVILEDVPEGVSVEGGQLLGGGTWLLTYEGTDALPINAAGGLDLGCHLHRGLWRSRADRRADLGHGADPGSRRSRGIGDRCPVRYGAVVPDHHLPAGHSGTACHDRNLGIHRCRGNRGRQLCAVRHGQCRGHGLDHQPEHPDGHHRRPARGNAGGRHGALGDRRPGGLDCIGDDRIGRRRCHRPGKAGCAYGQHRDHDAAGWQRQQPCRALRTQRHADHRRGRWWPVRDRDHRAPGSGEPGDRQGRDRHRARPVGS</sequence>
<feature type="region of interest" description="Disordered" evidence="1">
    <location>
        <begin position="198"/>
        <end position="221"/>
    </location>
</feature>
<feature type="region of interest" description="Disordered" evidence="1">
    <location>
        <begin position="1092"/>
        <end position="1215"/>
    </location>
</feature>
<gene>
    <name evidence="2" type="ORF">ABFB10_21800</name>
</gene>
<feature type="compositionally biased region" description="Basic and acidic residues" evidence="1">
    <location>
        <begin position="1118"/>
        <end position="1135"/>
    </location>
</feature>
<dbReference type="AlphaFoldDB" id="A0AAW9STK9"/>
<organism evidence="2 3">
    <name type="scientific">Ponticoccus litoralis</name>
    <dbReference type="NCBI Taxonomy" id="422297"/>
    <lineage>
        <taxon>Bacteria</taxon>
        <taxon>Pseudomonadati</taxon>
        <taxon>Pseudomonadota</taxon>
        <taxon>Alphaproteobacteria</taxon>
        <taxon>Rhodobacterales</taxon>
        <taxon>Roseobacteraceae</taxon>
        <taxon>Ponticoccus</taxon>
    </lineage>
</organism>
<feature type="compositionally biased region" description="Basic residues" evidence="1">
    <location>
        <begin position="1205"/>
        <end position="1215"/>
    </location>
</feature>
<protein>
    <submittedName>
        <fullName evidence="2">Uncharacterized protein</fullName>
    </submittedName>
</protein>
<evidence type="ECO:0000256" key="1">
    <source>
        <dbReference type="SAM" id="MobiDB-lite"/>
    </source>
</evidence>
<dbReference type="Proteomes" id="UP001428774">
    <property type="component" value="Unassembled WGS sequence"/>
</dbReference>
<feature type="compositionally biased region" description="Basic and acidic residues" evidence="1">
    <location>
        <begin position="1185"/>
        <end position="1204"/>
    </location>
</feature>
<comment type="caution">
    <text evidence="2">The sequence shown here is derived from an EMBL/GenBank/DDBJ whole genome shotgun (WGS) entry which is preliminary data.</text>
</comment>
<accession>A0AAW9STK9</accession>
<evidence type="ECO:0000313" key="3">
    <source>
        <dbReference type="Proteomes" id="UP001428774"/>
    </source>
</evidence>
<reference evidence="2 3" key="1">
    <citation type="submission" date="2024-05" db="EMBL/GenBank/DDBJ databases">
        <title>Genome sequence of Ponticoccus litoralis KCCM 90028.</title>
        <authorList>
            <person name="Kim J.M."/>
            <person name="Lee J.K."/>
            <person name="Choi B.J."/>
            <person name="Bayburt H."/>
            <person name="Baek J.H."/>
            <person name="Jeon C.O."/>
        </authorList>
    </citation>
    <scope>NUCLEOTIDE SEQUENCE [LARGE SCALE GENOMIC DNA]</scope>
    <source>
        <strain evidence="2 3">KCCM 90028</strain>
    </source>
</reference>
<feature type="compositionally biased region" description="Basic and acidic residues" evidence="1">
    <location>
        <begin position="1092"/>
        <end position="1101"/>
    </location>
</feature>
<feature type="compositionally biased region" description="Basic residues" evidence="1">
    <location>
        <begin position="1171"/>
        <end position="1182"/>
    </location>
</feature>
<proteinExistence type="predicted"/>